<dbReference type="Pfam" id="PF04548">
    <property type="entry name" value="AIG1"/>
    <property type="match status" value="1"/>
</dbReference>
<evidence type="ECO:0000313" key="6">
    <source>
        <dbReference type="Proteomes" id="UP000663853"/>
    </source>
</evidence>
<name>A0A8H3B4H9_9AGAM</name>
<protein>
    <recommendedName>
        <fullName evidence="4">AAA+ ATPase domain-containing protein</fullName>
    </recommendedName>
</protein>
<dbReference type="InterPro" id="IPR003593">
    <property type="entry name" value="AAA+_ATPase"/>
</dbReference>
<comment type="caution">
    <text evidence="5">The sequence shown here is derived from an EMBL/GenBank/DDBJ whole genome shotgun (WGS) entry which is preliminary data.</text>
</comment>
<dbReference type="Gene3D" id="3.40.50.300">
    <property type="entry name" value="P-loop containing nucleotide triphosphate hydrolases"/>
    <property type="match status" value="1"/>
</dbReference>
<dbReference type="InterPro" id="IPR006703">
    <property type="entry name" value="G_AIG1"/>
</dbReference>
<dbReference type="PANTHER" id="PTHR32046">
    <property type="entry name" value="G DOMAIN-CONTAINING PROTEIN"/>
    <property type="match status" value="1"/>
</dbReference>
<dbReference type="Proteomes" id="UP000663853">
    <property type="component" value="Unassembled WGS sequence"/>
</dbReference>
<proteinExistence type="predicted"/>
<evidence type="ECO:0000256" key="1">
    <source>
        <dbReference type="ARBA" id="ARBA00022741"/>
    </source>
</evidence>
<dbReference type="SMART" id="SM00382">
    <property type="entry name" value="AAA"/>
    <property type="match status" value="1"/>
</dbReference>
<feature type="coiled-coil region" evidence="2">
    <location>
        <begin position="400"/>
        <end position="441"/>
    </location>
</feature>
<reference evidence="5" key="1">
    <citation type="submission" date="2021-01" db="EMBL/GenBank/DDBJ databases">
        <authorList>
            <person name="Kaushik A."/>
        </authorList>
    </citation>
    <scope>NUCLEOTIDE SEQUENCE</scope>
    <source>
        <strain evidence="5">AG6-10EEA</strain>
    </source>
</reference>
<dbReference type="InterPro" id="IPR027417">
    <property type="entry name" value="P-loop_NTPase"/>
</dbReference>
<keyword evidence="1" id="KW-0547">Nucleotide-binding</keyword>
<feature type="compositionally biased region" description="Polar residues" evidence="3">
    <location>
        <begin position="1"/>
        <end position="10"/>
    </location>
</feature>
<keyword evidence="2" id="KW-0175">Coiled coil</keyword>
<organism evidence="5 6">
    <name type="scientific">Rhizoctonia solani</name>
    <dbReference type="NCBI Taxonomy" id="456999"/>
    <lineage>
        <taxon>Eukaryota</taxon>
        <taxon>Fungi</taxon>
        <taxon>Dikarya</taxon>
        <taxon>Basidiomycota</taxon>
        <taxon>Agaricomycotina</taxon>
        <taxon>Agaricomycetes</taxon>
        <taxon>Cantharellales</taxon>
        <taxon>Ceratobasidiaceae</taxon>
        <taxon>Rhizoctonia</taxon>
    </lineage>
</organism>
<sequence length="535" mass="60600">MTETSQSDTVNAEKVQYGQQPAEQQAEPDKPSVSAKGSVFDYPKKKRVVTVILVGETGSGKTSFLSLLLNLFQGNGPFELKAQHYGETESGLDKTQSQTTEARLYTFDTTDGVKFQILDTPGLADTRGIDEDKKHRERIYRAVNELVTRIDGVMIVANGSIERLTAATSYTLETLSTLFPRSIKNNIGILFTNVGVDETGLNFQMASLPPGLQTPEYWCIDNPFSLYKRYLDTAGRAQGSGNRKLKQEKKLKENYDETVESLDTWLRWLDEREAIPTTEITELYHKSTEIESRLFGTTLFMENLSRLQRELQDLIRDIEAVKKCTLELGDSEELGGWCKVFKTFGIPNRLIPFKSDSTVKCSKCNHEASEHRNFKMLYEERPSKIYQAVLHNLQDTKTSEENLSQTTNQIEKEIENIEHNIEESKSEILRLVDEMNNLSLSPNYAGYIRSAMQLFELRKKQLESQPDSDGELSVIDQGIMAFKDRLEMLKSTAANRVVVVSSELVTYNKQAIHGPPEKTSELVAAITRHVFQSRT</sequence>
<feature type="region of interest" description="Disordered" evidence="3">
    <location>
        <begin position="1"/>
        <end position="38"/>
    </location>
</feature>
<evidence type="ECO:0000256" key="3">
    <source>
        <dbReference type="SAM" id="MobiDB-lite"/>
    </source>
</evidence>
<gene>
    <name evidence="5" type="ORF">RDB_LOCUS44395</name>
</gene>
<dbReference type="GO" id="GO:0005525">
    <property type="term" value="F:GTP binding"/>
    <property type="evidence" value="ECO:0007669"/>
    <property type="project" value="InterPro"/>
</dbReference>
<evidence type="ECO:0000259" key="4">
    <source>
        <dbReference type="SMART" id="SM00382"/>
    </source>
</evidence>
<dbReference type="PROSITE" id="PS00675">
    <property type="entry name" value="SIGMA54_INTERACT_1"/>
    <property type="match status" value="1"/>
</dbReference>
<evidence type="ECO:0000256" key="2">
    <source>
        <dbReference type="SAM" id="Coils"/>
    </source>
</evidence>
<evidence type="ECO:0000313" key="5">
    <source>
        <dbReference type="EMBL" id="CAE6447231.1"/>
    </source>
</evidence>
<accession>A0A8H3B4H9</accession>
<dbReference type="AlphaFoldDB" id="A0A8H3B4H9"/>
<feature type="domain" description="AAA+ ATPase" evidence="4">
    <location>
        <begin position="47"/>
        <end position="325"/>
    </location>
</feature>
<dbReference type="InterPro" id="IPR025662">
    <property type="entry name" value="Sigma_54_int_dom_ATP-bd_1"/>
</dbReference>
<dbReference type="SUPFAM" id="SSF52540">
    <property type="entry name" value="P-loop containing nucleoside triphosphate hydrolases"/>
    <property type="match status" value="2"/>
</dbReference>
<dbReference type="EMBL" id="CAJMXA010000943">
    <property type="protein sequence ID" value="CAE6447231.1"/>
    <property type="molecule type" value="Genomic_DNA"/>
</dbReference>